<evidence type="ECO:0000256" key="2">
    <source>
        <dbReference type="SAM" id="Phobius"/>
    </source>
</evidence>
<evidence type="ECO:0000313" key="4">
    <source>
        <dbReference type="Proteomes" id="UP000494040"/>
    </source>
</evidence>
<dbReference type="Proteomes" id="UP000494040">
    <property type="component" value="Unassembled WGS sequence"/>
</dbReference>
<keyword evidence="4" id="KW-1185">Reference proteome</keyword>
<evidence type="ECO:0000256" key="1">
    <source>
        <dbReference type="SAM" id="Coils"/>
    </source>
</evidence>
<keyword evidence="2" id="KW-0472">Membrane</keyword>
<feature type="transmembrane region" description="Helical" evidence="2">
    <location>
        <begin position="7"/>
        <end position="28"/>
    </location>
</feature>
<dbReference type="RefSeq" id="XP_014247870.1">
    <property type="nucleotide sequence ID" value="XM_014392384.2"/>
</dbReference>
<dbReference type="AlphaFoldDB" id="A0A8I6RKD7"/>
<reference evidence="3" key="1">
    <citation type="submission" date="2022-01" db="UniProtKB">
        <authorList>
            <consortium name="EnsemblMetazoa"/>
        </authorList>
    </citation>
    <scope>IDENTIFICATION</scope>
</reference>
<proteinExistence type="predicted"/>
<keyword evidence="2" id="KW-1133">Transmembrane helix</keyword>
<feature type="coiled-coil region" evidence="1">
    <location>
        <begin position="102"/>
        <end position="129"/>
    </location>
</feature>
<organism evidence="3 4">
    <name type="scientific">Cimex lectularius</name>
    <name type="common">Bed bug</name>
    <name type="synonym">Acanthia lectularia</name>
    <dbReference type="NCBI Taxonomy" id="79782"/>
    <lineage>
        <taxon>Eukaryota</taxon>
        <taxon>Metazoa</taxon>
        <taxon>Ecdysozoa</taxon>
        <taxon>Arthropoda</taxon>
        <taxon>Hexapoda</taxon>
        <taxon>Insecta</taxon>
        <taxon>Pterygota</taxon>
        <taxon>Neoptera</taxon>
        <taxon>Paraneoptera</taxon>
        <taxon>Hemiptera</taxon>
        <taxon>Heteroptera</taxon>
        <taxon>Panheteroptera</taxon>
        <taxon>Cimicomorpha</taxon>
        <taxon>Cimicidae</taxon>
        <taxon>Cimex</taxon>
    </lineage>
</organism>
<accession>A0A8I6RKD7</accession>
<name>A0A8I6RKD7_CIMLE</name>
<keyword evidence="2" id="KW-0812">Transmembrane</keyword>
<dbReference type="KEGG" id="clec:106665723"/>
<evidence type="ECO:0000313" key="3">
    <source>
        <dbReference type="EnsemblMetazoa" id="XP_014247870.1"/>
    </source>
</evidence>
<feature type="transmembrane region" description="Helical" evidence="2">
    <location>
        <begin position="56"/>
        <end position="74"/>
    </location>
</feature>
<dbReference type="EnsemblMetazoa" id="XM_014392384.2">
    <property type="protein sequence ID" value="XP_014247870.1"/>
    <property type="gene ID" value="LOC106665723"/>
</dbReference>
<sequence length="300" mass="34278">MAKCSSFYLIVGCIMVYRMVYWFISFIVEAEPKKQAVGLSSAQGKSEMDGQELRQIIAIGVGIILVPVITWLLIKLSRGKVTFLFGHRCIGNGDVNCRHGCKLNVKRVCKNLEERIDKIEASMEPINKNLGILLEKIASIENSVKAAVDEVIANKRKIIVTEVMENLTERVCREVTLKQTARDIKINEPKGNLKTLLHQILNLEEARRKQLQNRHNTNRSLNSHKKEEKPILCTISIKRLKQALNKIRSQSESMQNIYERHAENRPLNRSPSLFQHPVVPSFRPSLIINCKPFPVTYNQN</sequence>
<keyword evidence="1" id="KW-0175">Coiled coil</keyword>
<protein>
    <submittedName>
        <fullName evidence="3">Uncharacterized protein</fullName>
    </submittedName>
</protein>
<dbReference type="GeneID" id="106665723"/>